<dbReference type="GO" id="GO:0030527">
    <property type="term" value="F:structural constituent of chromatin"/>
    <property type="evidence" value="ECO:0007669"/>
    <property type="project" value="InterPro"/>
</dbReference>
<evidence type="ECO:0000256" key="1">
    <source>
        <dbReference type="ARBA" id="ARBA00004123"/>
    </source>
</evidence>
<evidence type="ECO:0000259" key="5">
    <source>
        <dbReference type="Pfam" id="PF00125"/>
    </source>
</evidence>
<name>A0A8S1LD77_9CILI</name>
<dbReference type="GO" id="GO:0000786">
    <property type="term" value="C:nucleosome"/>
    <property type="evidence" value="ECO:0007669"/>
    <property type="project" value="InterPro"/>
</dbReference>
<keyword evidence="2" id="KW-0238">DNA-binding</keyword>
<comment type="subcellular location">
    <subcellularLocation>
        <location evidence="1">Nucleus</location>
    </subcellularLocation>
</comment>
<evidence type="ECO:0000256" key="4">
    <source>
        <dbReference type="SAM" id="MobiDB-lite"/>
    </source>
</evidence>
<dbReference type="Pfam" id="PF00125">
    <property type="entry name" value="Histone"/>
    <property type="match status" value="1"/>
</dbReference>
<evidence type="ECO:0000313" key="7">
    <source>
        <dbReference type="Proteomes" id="UP000692954"/>
    </source>
</evidence>
<feature type="compositionally biased region" description="Polar residues" evidence="4">
    <location>
        <begin position="1"/>
        <end position="15"/>
    </location>
</feature>
<dbReference type="SMART" id="SM00428">
    <property type="entry name" value="H3"/>
    <property type="match status" value="1"/>
</dbReference>
<evidence type="ECO:0000256" key="2">
    <source>
        <dbReference type="ARBA" id="ARBA00023125"/>
    </source>
</evidence>
<accession>A0A8S1LD77</accession>
<dbReference type="Proteomes" id="UP000692954">
    <property type="component" value="Unassembled WGS sequence"/>
</dbReference>
<gene>
    <name evidence="6" type="ORF">PSON_ATCC_30995.1.T0180254</name>
</gene>
<dbReference type="GO" id="GO:0005634">
    <property type="term" value="C:nucleus"/>
    <property type="evidence" value="ECO:0007669"/>
    <property type="project" value="UniProtKB-SubCell"/>
</dbReference>
<sequence>MKQKKNWNLNQNYQTNKKDDKNQRRKDFFFIQKLYSKERQGIEEIKEFRKQFRYRPGTAALQEIRKYQDSSRLLIRKLPFQRLIREVAGFSEKEIRLQNSTILLYKRQQKDLEQIFQKIVLFVFIIQKEQQ</sequence>
<keyword evidence="7" id="KW-1185">Reference proteome</keyword>
<feature type="region of interest" description="Disordered" evidence="4">
    <location>
        <begin position="1"/>
        <end position="20"/>
    </location>
</feature>
<evidence type="ECO:0000256" key="3">
    <source>
        <dbReference type="ARBA" id="ARBA00023242"/>
    </source>
</evidence>
<dbReference type="InterPro" id="IPR000164">
    <property type="entry name" value="Histone_H3/CENP-A"/>
</dbReference>
<keyword evidence="3" id="KW-0539">Nucleus</keyword>
<dbReference type="PANTHER" id="PTHR11426">
    <property type="entry name" value="HISTONE H3"/>
    <property type="match status" value="1"/>
</dbReference>
<organism evidence="6 7">
    <name type="scientific">Paramecium sonneborni</name>
    <dbReference type="NCBI Taxonomy" id="65129"/>
    <lineage>
        <taxon>Eukaryota</taxon>
        <taxon>Sar</taxon>
        <taxon>Alveolata</taxon>
        <taxon>Ciliophora</taxon>
        <taxon>Intramacronucleata</taxon>
        <taxon>Oligohymenophorea</taxon>
        <taxon>Peniculida</taxon>
        <taxon>Parameciidae</taxon>
        <taxon>Paramecium</taxon>
    </lineage>
</organism>
<dbReference type="GO" id="GO:0003677">
    <property type="term" value="F:DNA binding"/>
    <property type="evidence" value="ECO:0007669"/>
    <property type="project" value="UniProtKB-KW"/>
</dbReference>
<protein>
    <recommendedName>
        <fullName evidence="5">Core Histone H2A/H2B/H3 domain-containing protein</fullName>
    </recommendedName>
</protein>
<reference evidence="6" key="1">
    <citation type="submission" date="2021-01" db="EMBL/GenBank/DDBJ databases">
        <authorList>
            <consortium name="Genoscope - CEA"/>
            <person name="William W."/>
        </authorList>
    </citation>
    <scope>NUCLEOTIDE SEQUENCE</scope>
</reference>
<dbReference type="AlphaFoldDB" id="A0A8S1LD77"/>
<dbReference type="EMBL" id="CAJJDN010000018">
    <property type="protein sequence ID" value="CAD8063962.1"/>
    <property type="molecule type" value="Genomic_DNA"/>
</dbReference>
<feature type="domain" description="Core Histone H2A/H2B/H3" evidence="5">
    <location>
        <begin position="56"/>
        <end position="104"/>
    </location>
</feature>
<comment type="caution">
    <text evidence="6">The sequence shown here is derived from an EMBL/GenBank/DDBJ whole genome shotgun (WGS) entry which is preliminary data.</text>
</comment>
<dbReference type="InterPro" id="IPR007125">
    <property type="entry name" value="H2A/H2B/H3"/>
</dbReference>
<evidence type="ECO:0000313" key="6">
    <source>
        <dbReference type="EMBL" id="CAD8063962.1"/>
    </source>
</evidence>
<proteinExistence type="predicted"/>